<evidence type="ECO:0000313" key="4">
    <source>
        <dbReference type="Proteomes" id="UP001600888"/>
    </source>
</evidence>
<dbReference type="PANTHER" id="PTHR28187">
    <property type="entry name" value="PROTEIN RCR1-RELATED"/>
    <property type="match status" value="1"/>
</dbReference>
<keyword evidence="2" id="KW-0472">Membrane</keyword>
<keyword evidence="2" id="KW-1133">Transmembrane helix</keyword>
<dbReference type="Pfam" id="PF12273">
    <property type="entry name" value="RCR"/>
    <property type="match status" value="1"/>
</dbReference>
<reference evidence="3 4" key="1">
    <citation type="submission" date="2024-03" db="EMBL/GenBank/DDBJ databases">
        <title>A high-quality draft genome sequence of Diaporthe vaccinii, a causative agent of upright dieback and viscid rot disease in cranberry plants.</title>
        <authorList>
            <person name="Sarrasin M."/>
            <person name="Lang B.F."/>
            <person name="Burger G."/>
        </authorList>
    </citation>
    <scope>NUCLEOTIDE SEQUENCE [LARGE SCALE GENOMIC DNA]</scope>
    <source>
        <strain evidence="3 4">IS7</strain>
    </source>
</reference>
<keyword evidence="4" id="KW-1185">Reference proteome</keyword>
<comment type="caution">
    <text evidence="3">The sequence shown here is derived from an EMBL/GenBank/DDBJ whole genome shotgun (WGS) entry which is preliminary data.</text>
</comment>
<dbReference type="PANTHER" id="PTHR28187:SF1">
    <property type="entry name" value="PROTEIN RCR1-RELATED"/>
    <property type="match status" value="1"/>
</dbReference>
<feature type="transmembrane region" description="Helical" evidence="2">
    <location>
        <begin position="41"/>
        <end position="61"/>
    </location>
</feature>
<name>A0ABR4F102_9PEZI</name>
<feature type="compositionally biased region" description="Low complexity" evidence="1">
    <location>
        <begin position="86"/>
        <end position="95"/>
    </location>
</feature>
<evidence type="ECO:0000256" key="1">
    <source>
        <dbReference type="SAM" id="MobiDB-lite"/>
    </source>
</evidence>
<gene>
    <name evidence="3" type="ORF">FJTKL_04394</name>
</gene>
<accession>A0ABR4F102</accession>
<dbReference type="InterPro" id="IPR020999">
    <property type="entry name" value="Chitin_synth_reg_RCR"/>
</dbReference>
<protein>
    <submittedName>
        <fullName evidence="3">Uncharacterized protein</fullName>
    </submittedName>
</protein>
<keyword evidence="2" id="KW-0812">Transmembrane</keyword>
<feature type="region of interest" description="Disordered" evidence="1">
    <location>
        <begin position="86"/>
        <end position="201"/>
    </location>
</feature>
<evidence type="ECO:0000256" key="2">
    <source>
        <dbReference type="SAM" id="Phobius"/>
    </source>
</evidence>
<feature type="compositionally biased region" description="Polar residues" evidence="1">
    <location>
        <begin position="129"/>
        <end position="164"/>
    </location>
</feature>
<proteinExistence type="predicted"/>
<evidence type="ECO:0000313" key="3">
    <source>
        <dbReference type="EMBL" id="KAL2288357.1"/>
    </source>
</evidence>
<sequence length="201" mass="22747">MIIPELGGGLAPRQYTTGCPSGYHLRNGRCYQNNWSYWGRWVLAAVVIVFFLSLFIIWSCISNRRRRTRGLTPRYGTGWIMPGGQYNAGGQQQPQYGGGWFGHNKFNNNQQPQYQQPPPPQYTPAQGEVPNQYTGQTFNSNEGYYGQHNTHNNDIPLQQPTSSYYPRGGDNVYEPPAGPPPANKRGRQGRCADRDEKMTDL</sequence>
<dbReference type="EMBL" id="JBAWTH010000017">
    <property type="protein sequence ID" value="KAL2288357.1"/>
    <property type="molecule type" value="Genomic_DNA"/>
</dbReference>
<organism evidence="3 4">
    <name type="scientific">Diaporthe vaccinii</name>
    <dbReference type="NCBI Taxonomy" id="105482"/>
    <lineage>
        <taxon>Eukaryota</taxon>
        <taxon>Fungi</taxon>
        <taxon>Dikarya</taxon>
        <taxon>Ascomycota</taxon>
        <taxon>Pezizomycotina</taxon>
        <taxon>Sordariomycetes</taxon>
        <taxon>Sordariomycetidae</taxon>
        <taxon>Diaporthales</taxon>
        <taxon>Diaporthaceae</taxon>
        <taxon>Diaporthe</taxon>
        <taxon>Diaporthe eres species complex</taxon>
    </lineage>
</organism>
<dbReference type="Proteomes" id="UP001600888">
    <property type="component" value="Unassembled WGS sequence"/>
</dbReference>
<feature type="compositionally biased region" description="Basic and acidic residues" evidence="1">
    <location>
        <begin position="190"/>
        <end position="201"/>
    </location>
</feature>